<keyword evidence="4" id="KW-1185">Reference proteome</keyword>
<dbReference type="OrthoDB" id="427138at2759"/>
<keyword evidence="2" id="KW-0472">Membrane</keyword>
<name>K0RMT0_THAOC</name>
<gene>
    <name evidence="3" type="ORF">THAOC_25913</name>
</gene>
<organism evidence="3 4">
    <name type="scientific">Thalassiosira oceanica</name>
    <name type="common">Marine diatom</name>
    <dbReference type="NCBI Taxonomy" id="159749"/>
    <lineage>
        <taxon>Eukaryota</taxon>
        <taxon>Sar</taxon>
        <taxon>Stramenopiles</taxon>
        <taxon>Ochrophyta</taxon>
        <taxon>Bacillariophyta</taxon>
        <taxon>Coscinodiscophyceae</taxon>
        <taxon>Thalassiosirophycidae</taxon>
        <taxon>Thalassiosirales</taxon>
        <taxon>Thalassiosiraceae</taxon>
        <taxon>Thalassiosira</taxon>
    </lineage>
</organism>
<feature type="non-terminal residue" evidence="3">
    <location>
        <position position="185"/>
    </location>
</feature>
<dbReference type="Proteomes" id="UP000266841">
    <property type="component" value="Unassembled WGS sequence"/>
</dbReference>
<feature type="transmembrane region" description="Helical" evidence="2">
    <location>
        <begin position="14"/>
        <end position="36"/>
    </location>
</feature>
<evidence type="ECO:0000256" key="2">
    <source>
        <dbReference type="SAM" id="Phobius"/>
    </source>
</evidence>
<feature type="compositionally biased region" description="Basic and acidic residues" evidence="1">
    <location>
        <begin position="165"/>
        <end position="178"/>
    </location>
</feature>
<keyword evidence="2" id="KW-1133">Transmembrane helix</keyword>
<accession>K0RMT0</accession>
<reference evidence="3 4" key="1">
    <citation type="journal article" date="2012" name="Genome Biol.">
        <title>Genome and low-iron response of an oceanic diatom adapted to chronic iron limitation.</title>
        <authorList>
            <person name="Lommer M."/>
            <person name="Specht M."/>
            <person name="Roy A.S."/>
            <person name="Kraemer L."/>
            <person name="Andreson R."/>
            <person name="Gutowska M.A."/>
            <person name="Wolf J."/>
            <person name="Bergner S.V."/>
            <person name="Schilhabel M.B."/>
            <person name="Klostermeier U.C."/>
            <person name="Beiko R.G."/>
            <person name="Rosenstiel P."/>
            <person name="Hippler M."/>
            <person name="Laroche J."/>
        </authorList>
    </citation>
    <scope>NUCLEOTIDE SEQUENCE [LARGE SCALE GENOMIC DNA]</scope>
    <source>
        <strain evidence="3 4">CCMP1005</strain>
    </source>
</reference>
<feature type="region of interest" description="Disordered" evidence="1">
    <location>
        <begin position="123"/>
        <end position="185"/>
    </location>
</feature>
<keyword evidence="2" id="KW-0812">Transmembrane</keyword>
<protein>
    <submittedName>
        <fullName evidence="3">Uncharacterized protein</fullName>
    </submittedName>
</protein>
<feature type="transmembrane region" description="Helical" evidence="2">
    <location>
        <begin position="45"/>
        <end position="66"/>
    </location>
</feature>
<feature type="compositionally biased region" description="Basic residues" evidence="1">
    <location>
        <begin position="140"/>
        <end position="153"/>
    </location>
</feature>
<dbReference type="EMBL" id="AGNL01035788">
    <property type="protein sequence ID" value="EJK54450.1"/>
    <property type="molecule type" value="Genomic_DNA"/>
</dbReference>
<proteinExistence type="predicted"/>
<dbReference type="AlphaFoldDB" id="K0RMT0"/>
<evidence type="ECO:0000256" key="1">
    <source>
        <dbReference type="SAM" id="MobiDB-lite"/>
    </source>
</evidence>
<evidence type="ECO:0000313" key="4">
    <source>
        <dbReference type="Proteomes" id="UP000266841"/>
    </source>
</evidence>
<evidence type="ECO:0000313" key="3">
    <source>
        <dbReference type="EMBL" id="EJK54450.1"/>
    </source>
</evidence>
<dbReference type="eggNOG" id="ENOG502QZG9">
    <property type="taxonomic scope" value="Eukaryota"/>
</dbReference>
<sequence length="185" mass="20616">MARSEHADHPLAKLINAFFVLAPAMIKAASSAHALYKRLPIEQIYFIWGTVLCFFGGCYPTTFAALQAADHGGLQTLGVAIRDLSEEVIVIVEENKKDDREDLDGDGVPDAKQVEGKGKICETEDPARVEEDEPQEGQRRVHGNVHRMAKRARCSQDKICNNRDSSTDNRRLLQKTERPFSTSAH</sequence>
<comment type="caution">
    <text evidence="3">The sequence shown here is derived from an EMBL/GenBank/DDBJ whole genome shotgun (WGS) entry which is preliminary data.</text>
</comment>